<dbReference type="GO" id="GO:0018189">
    <property type="term" value="P:pyrroloquinoline quinone biosynthetic process"/>
    <property type="evidence" value="ECO:0007669"/>
    <property type="project" value="UniProtKB-UniRule"/>
</dbReference>
<accession>A0A1M5YZP0</accession>
<feature type="region of interest" description="Disordered" evidence="6">
    <location>
        <begin position="1"/>
        <end position="33"/>
    </location>
</feature>
<evidence type="ECO:0000256" key="4">
    <source>
        <dbReference type="ARBA" id="ARBA00022905"/>
    </source>
</evidence>
<feature type="compositionally biased region" description="Low complexity" evidence="6">
    <location>
        <begin position="1"/>
        <end position="22"/>
    </location>
</feature>
<dbReference type="Pfam" id="PF08042">
    <property type="entry name" value="PqqA"/>
    <property type="match status" value="1"/>
</dbReference>
<comment type="pathway">
    <text evidence="1 5">Cofactor biosynthesis; pyrroloquinoline quinone biosynthesis.</text>
</comment>
<evidence type="ECO:0000256" key="5">
    <source>
        <dbReference type="HAMAP-Rule" id="MF_00656"/>
    </source>
</evidence>
<evidence type="ECO:0000256" key="1">
    <source>
        <dbReference type="ARBA" id="ARBA00004886"/>
    </source>
</evidence>
<keyword evidence="8" id="KW-1185">Reference proteome</keyword>
<gene>
    <name evidence="5" type="primary">pqqA</name>
    <name evidence="7" type="ORF">SAMN04488135_11199</name>
</gene>
<protein>
    <recommendedName>
        <fullName evidence="3 5">Coenzyme PQQ synthesis protein A</fullName>
    </recommendedName>
    <alternativeName>
        <fullName evidence="5">Pyrroloquinoline quinone biosynthesis protein A</fullName>
    </alternativeName>
</protein>
<evidence type="ECO:0000313" key="7">
    <source>
        <dbReference type="EMBL" id="SHI17268.1"/>
    </source>
</evidence>
<evidence type="ECO:0000256" key="2">
    <source>
        <dbReference type="ARBA" id="ARBA00009325"/>
    </source>
</evidence>
<dbReference type="InterPro" id="IPR011725">
    <property type="entry name" value="PQQ_synth_PqqA"/>
</dbReference>
<proteinExistence type="inferred from homology"/>
<comment type="function">
    <text evidence="5">Required for coenzyme pyrroloquinoline quinone (PQQ) biosynthesis. PQQ is probably formed by cross-linking a specific glutamate to a specific tyrosine residue and excising these residues from the peptide.</text>
</comment>
<dbReference type="EMBL" id="FQXE01000011">
    <property type="protein sequence ID" value="SHI17268.1"/>
    <property type="molecule type" value="Genomic_DNA"/>
</dbReference>
<comment type="similarity">
    <text evidence="2 5">Belongs to the PqqA family.</text>
</comment>
<keyword evidence="4 5" id="KW-0884">PQQ biosynthesis</keyword>
<dbReference type="STRING" id="658167.SAMN04488135_11199"/>
<dbReference type="AlphaFoldDB" id="A0A1M5YZP0"/>
<evidence type="ECO:0000313" key="8">
    <source>
        <dbReference type="Proteomes" id="UP000184226"/>
    </source>
</evidence>
<evidence type="ECO:0000256" key="6">
    <source>
        <dbReference type="SAM" id="MobiDB-lite"/>
    </source>
</evidence>
<dbReference type="HAMAP" id="MF_00656">
    <property type="entry name" value="PQQ_syn_PqqA"/>
    <property type="match status" value="1"/>
</dbReference>
<evidence type="ECO:0000256" key="3">
    <source>
        <dbReference type="ARBA" id="ARBA00015086"/>
    </source>
</evidence>
<feature type="cross-link" description="Pyrroloquinoline quinone (Glu-Tyr)" evidence="5">
    <location>
        <begin position="48"/>
        <end position="52"/>
    </location>
</feature>
<dbReference type="NCBIfam" id="TIGR02107">
    <property type="entry name" value="PQQ_syn_pqqA"/>
    <property type="match status" value="1"/>
</dbReference>
<name>A0A1M5YZP0_9BURK</name>
<organism evidence="7 8">
    <name type="scientific">Pollutimonas bauzanensis</name>
    <dbReference type="NCBI Taxonomy" id="658167"/>
    <lineage>
        <taxon>Bacteria</taxon>
        <taxon>Pseudomonadati</taxon>
        <taxon>Pseudomonadota</taxon>
        <taxon>Betaproteobacteria</taxon>
        <taxon>Burkholderiales</taxon>
        <taxon>Alcaligenaceae</taxon>
        <taxon>Pollutimonas</taxon>
    </lineage>
</organism>
<reference evidence="7 8" key="1">
    <citation type="submission" date="2016-11" db="EMBL/GenBank/DDBJ databases">
        <authorList>
            <person name="Jaros S."/>
            <person name="Januszkiewicz K."/>
            <person name="Wedrychowicz H."/>
        </authorList>
    </citation>
    <scope>NUCLEOTIDE SEQUENCE [LARGE SCALE GENOMIC DNA]</scope>
    <source>
        <strain evidence="7 8">CGMCC 1.10190</strain>
    </source>
</reference>
<dbReference type="Proteomes" id="UP000184226">
    <property type="component" value="Unassembled WGS sequence"/>
</dbReference>
<dbReference type="UniPathway" id="UPA00539"/>
<sequence>MNSTLAPAQHNNNNHQAAGGLAKSDPSFQGDTMKWSKPEFSDLRFGFEITMYIANR</sequence>